<keyword evidence="4" id="KW-1185">Reference proteome</keyword>
<name>A0AAD7X4N2_9APHY</name>
<protein>
    <recommendedName>
        <fullName evidence="5">TPR repeat-containing protein P27G11.02</fullName>
    </recommendedName>
</protein>
<feature type="transmembrane region" description="Helical" evidence="2">
    <location>
        <begin position="53"/>
        <end position="73"/>
    </location>
</feature>
<dbReference type="AlphaFoldDB" id="A0AAD7X4N2"/>
<keyword evidence="2" id="KW-0812">Transmembrane</keyword>
<reference evidence="3" key="1">
    <citation type="submission" date="2022-11" db="EMBL/GenBank/DDBJ databases">
        <title>Genome Sequence of Cubamyces cubensis.</title>
        <authorList>
            <person name="Buettner E."/>
        </authorList>
    </citation>
    <scope>NUCLEOTIDE SEQUENCE</scope>
    <source>
        <strain evidence="3">MPL-01</strain>
    </source>
</reference>
<feature type="region of interest" description="Disordered" evidence="1">
    <location>
        <begin position="416"/>
        <end position="437"/>
    </location>
</feature>
<dbReference type="Pfam" id="PF13176">
    <property type="entry name" value="TPR_7"/>
    <property type="match status" value="1"/>
</dbReference>
<accession>A0AAD7X4N2</accession>
<dbReference type="InterPro" id="IPR040201">
    <property type="entry name" value="Mrg3-like"/>
</dbReference>
<gene>
    <name evidence="3" type="ORF">ONZ51_g12732</name>
</gene>
<evidence type="ECO:0000256" key="1">
    <source>
        <dbReference type="SAM" id="MobiDB-lite"/>
    </source>
</evidence>
<dbReference type="Gene3D" id="1.25.40.10">
    <property type="entry name" value="Tetratricopeptide repeat domain"/>
    <property type="match status" value="1"/>
</dbReference>
<sequence length="437" mass="47695">MSTRTVGRRLAAPLRKPFQARAQARTALAARAMSSSASSPAGRLRSTPKVSTLFTVLMAVGIASTAYGVYQFYTTFTMWPPEVRADLRAGIKAKHQGDFDLSARYLKRAWETAQTLPLAAFASEPHLKLSGIAVVLAEAFEGSNRPQEAYDVYSAALAQLQAAKNLSGRERMRAVAIAHKLGEMAEIYQRGPEETEQWLTYAVEEMLRVVKSESNASKGKVVSAEEPDGEVGAMLGELDLPWWVRKVDVAAPLEALGRFYAQEGKNEYAVTLYLQAIGMLMQPEPNQKNASVEDRCRGAQLMNNLSDLMVHGPPPTNLKFAENWARQAQSVIEKTRTLPGAQKDPENMALCEQTLAAVLFNLGALLEASFCGRTVQMGGKYDAAMKSFQDSLDQAKRIGMRSGAMEARSAIRRIERTQKAAASANSVQDDKATAAAQ</sequence>
<dbReference type="SUPFAM" id="SSF48452">
    <property type="entry name" value="TPR-like"/>
    <property type="match status" value="1"/>
</dbReference>
<evidence type="ECO:0000256" key="2">
    <source>
        <dbReference type="SAM" id="Phobius"/>
    </source>
</evidence>
<dbReference type="EMBL" id="JAPEVG010000855">
    <property type="protein sequence ID" value="KAJ8454939.1"/>
    <property type="molecule type" value="Genomic_DNA"/>
</dbReference>
<feature type="compositionally biased region" description="Basic and acidic residues" evidence="1">
    <location>
        <begin position="428"/>
        <end position="437"/>
    </location>
</feature>
<evidence type="ECO:0000313" key="4">
    <source>
        <dbReference type="Proteomes" id="UP001215151"/>
    </source>
</evidence>
<dbReference type="InterPro" id="IPR019734">
    <property type="entry name" value="TPR_rpt"/>
</dbReference>
<dbReference type="InterPro" id="IPR011990">
    <property type="entry name" value="TPR-like_helical_dom_sf"/>
</dbReference>
<proteinExistence type="predicted"/>
<comment type="caution">
    <text evidence="3">The sequence shown here is derived from an EMBL/GenBank/DDBJ whole genome shotgun (WGS) entry which is preliminary data.</text>
</comment>
<organism evidence="3 4">
    <name type="scientific">Trametes cubensis</name>
    <dbReference type="NCBI Taxonomy" id="1111947"/>
    <lineage>
        <taxon>Eukaryota</taxon>
        <taxon>Fungi</taxon>
        <taxon>Dikarya</taxon>
        <taxon>Basidiomycota</taxon>
        <taxon>Agaricomycotina</taxon>
        <taxon>Agaricomycetes</taxon>
        <taxon>Polyporales</taxon>
        <taxon>Polyporaceae</taxon>
        <taxon>Trametes</taxon>
    </lineage>
</organism>
<dbReference type="PANTHER" id="PTHR28142">
    <property type="entry name" value="MITOCHONDRIAL INNER MEMBRANE I-AAA PROTEASE SUPERCOMPLEX SUBUNIT MGR3-RELATED"/>
    <property type="match status" value="1"/>
</dbReference>
<keyword evidence="2" id="KW-0472">Membrane</keyword>
<evidence type="ECO:0000313" key="3">
    <source>
        <dbReference type="EMBL" id="KAJ8454939.1"/>
    </source>
</evidence>
<evidence type="ECO:0008006" key="5">
    <source>
        <dbReference type="Google" id="ProtNLM"/>
    </source>
</evidence>
<dbReference type="Proteomes" id="UP001215151">
    <property type="component" value="Unassembled WGS sequence"/>
</dbReference>
<keyword evidence="2" id="KW-1133">Transmembrane helix</keyword>
<dbReference type="PANTHER" id="PTHR28142:SF1">
    <property type="entry name" value="MITOCHONDRIAL INNER MEMBRANE I-AAA PROTEASE SUPERCOMPLEX SUBUNIT MGR3-RELATED"/>
    <property type="match status" value="1"/>
</dbReference>